<dbReference type="Pfam" id="PF11148">
    <property type="entry name" value="DUF2922"/>
    <property type="match status" value="1"/>
</dbReference>
<evidence type="ECO:0000313" key="2">
    <source>
        <dbReference type="Proteomes" id="UP000193355"/>
    </source>
</evidence>
<accession>A0A1X7LG52</accession>
<dbReference type="AlphaFoldDB" id="A0A1X7LG52"/>
<dbReference type="InterPro" id="IPR021321">
    <property type="entry name" value="DUF2922"/>
</dbReference>
<dbReference type="OrthoDB" id="5894at2"/>
<evidence type="ECO:0000313" key="1">
    <source>
        <dbReference type="EMBL" id="SMG52333.1"/>
    </source>
</evidence>
<sequence>MKTVKMIFGKVDGTKTSLSLRYAKDDLTEAQVRGAMQAVIDNDALTAGVVSIVGAELIDRTVTDIIV</sequence>
<dbReference type="Proteomes" id="UP000193355">
    <property type="component" value="Unassembled WGS sequence"/>
</dbReference>
<dbReference type="RefSeq" id="WP_085545745.1">
    <property type="nucleotide sequence ID" value="NZ_FXBB01000061.1"/>
</dbReference>
<proteinExistence type="predicted"/>
<keyword evidence="2" id="KW-1185">Reference proteome</keyword>
<protein>
    <recommendedName>
        <fullName evidence="3">DUF2922 domain-containing protein</fullName>
    </recommendedName>
</protein>
<dbReference type="STRING" id="561720.SAMN06275492_1614"/>
<dbReference type="EMBL" id="FXBB01000061">
    <property type="protein sequence ID" value="SMG52333.1"/>
    <property type="molecule type" value="Genomic_DNA"/>
</dbReference>
<organism evidence="1 2">
    <name type="scientific">Dethiosulfovibrio salsuginis</name>
    <dbReference type="NCBI Taxonomy" id="561720"/>
    <lineage>
        <taxon>Bacteria</taxon>
        <taxon>Thermotogati</taxon>
        <taxon>Synergistota</taxon>
        <taxon>Synergistia</taxon>
        <taxon>Synergistales</taxon>
        <taxon>Dethiosulfovibrionaceae</taxon>
        <taxon>Dethiosulfovibrio</taxon>
    </lineage>
</organism>
<evidence type="ECO:0008006" key="3">
    <source>
        <dbReference type="Google" id="ProtNLM"/>
    </source>
</evidence>
<gene>
    <name evidence="1" type="ORF">SAMN06275492_1614</name>
</gene>
<name>A0A1X7LG52_9BACT</name>
<reference evidence="2" key="1">
    <citation type="submission" date="2017-04" db="EMBL/GenBank/DDBJ databases">
        <authorList>
            <person name="Varghese N."/>
            <person name="Submissions S."/>
        </authorList>
    </citation>
    <scope>NUCLEOTIDE SEQUENCE [LARGE SCALE GENOMIC DNA]</scope>
    <source>
        <strain evidence="2">USBA 82</strain>
    </source>
</reference>